<gene>
    <name evidence="7" type="ORF">CO2235_150205</name>
    <name evidence="6" type="ORF">CO2235_U590044</name>
    <name evidence="5" type="ORF">JTE92_21215</name>
</gene>
<feature type="domain" description="LRAT" evidence="4">
    <location>
        <begin position="25"/>
        <end position="125"/>
    </location>
</feature>
<name>A0A375FNJ1_9BURK</name>
<evidence type="ECO:0000256" key="2">
    <source>
        <dbReference type="ARBA" id="ARBA00022801"/>
    </source>
</evidence>
<dbReference type="Proteomes" id="UP000623307">
    <property type="component" value="Chromosome 2"/>
</dbReference>
<sequence length="161" mass="17465">MSDGQHIDDAQCLPAIAVDIPLGAHLTTSRRGYVHHGIYAGNGEVVHYVGFKGFMRRGPVEKTTLAGFAGGYGFQIEPAPQARYLKAEVVRRAASRLGEDDYRLLTNNCEHFCSWCLYGESRSTQVEALLTHRWRAAIAILGVMCNAVVTAGQTAAAQVTA</sequence>
<dbReference type="GeneID" id="303492075"/>
<dbReference type="EMBL" id="CP069812">
    <property type="protein sequence ID" value="QRQ95912.1"/>
    <property type="molecule type" value="Genomic_DNA"/>
</dbReference>
<dbReference type="PROSITE" id="PS51934">
    <property type="entry name" value="LRAT"/>
    <property type="match status" value="1"/>
</dbReference>
<dbReference type="AlphaFoldDB" id="A0A375FNJ1"/>
<keyword evidence="5" id="KW-0012">Acyltransferase</keyword>
<keyword evidence="9" id="KW-1185">Reference proteome</keyword>
<reference evidence="5 9" key="3">
    <citation type="submission" date="2021-02" db="EMBL/GenBank/DDBJ databases">
        <title>Complete Genome Sequence of Cupriavidus oxalaticus Strain Ox1, a Soil Oxalate-Degrading Species.</title>
        <authorList>
            <person name="Palmieri F."/>
            <person name="Udriet P."/>
            <person name="Deuasquier M."/>
            <person name="Beaudoing E."/>
            <person name="Johnson S.L."/>
            <person name="Davenport K.W."/>
            <person name="Chain P.S."/>
            <person name="Bindschedler S."/>
            <person name="Junier P."/>
        </authorList>
    </citation>
    <scope>NUCLEOTIDE SEQUENCE [LARGE SCALE GENOMIC DNA]</scope>
    <source>
        <strain evidence="5 9">Ox1</strain>
    </source>
</reference>
<dbReference type="EMBL" id="OGUS01000115">
    <property type="protein sequence ID" value="SPC12550.1"/>
    <property type="molecule type" value="Genomic_DNA"/>
</dbReference>
<dbReference type="InterPro" id="IPR007053">
    <property type="entry name" value="LRAT_dom"/>
</dbReference>
<dbReference type="GO" id="GO:0004623">
    <property type="term" value="F:phospholipase A2 activity"/>
    <property type="evidence" value="ECO:0007669"/>
    <property type="project" value="TreeGrafter"/>
</dbReference>
<reference evidence="8" key="2">
    <citation type="submission" date="2018-01" db="EMBL/GenBank/DDBJ databases">
        <authorList>
            <person name="Gaut B.S."/>
            <person name="Morton B.R."/>
            <person name="Clegg M.T."/>
            <person name="Duvall M.R."/>
        </authorList>
    </citation>
    <scope>NUCLEOTIDE SEQUENCE [LARGE SCALE GENOMIC DNA]</scope>
</reference>
<evidence type="ECO:0000256" key="3">
    <source>
        <dbReference type="ARBA" id="ARBA00023098"/>
    </source>
</evidence>
<dbReference type="GO" id="GO:0008970">
    <property type="term" value="F:phospholipase A1 activity"/>
    <property type="evidence" value="ECO:0007669"/>
    <property type="project" value="TreeGrafter"/>
</dbReference>
<dbReference type="GO" id="GO:0016410">
    <property type="term" value="F:N-acyltransferase activity"/>
    <property type="evidence" value="ECO:0007669"/>
    <property type="project" value="TreeGrafter"/>
</dbReference>
<reference evidence="6" key="1">
    <citation type="submission" date="2018-01" db="EMBL/GenBank/DDBJ databases">
        <authorList>
            <person name="Clerissi C."/>
        </authorList>
    </citation>
    <scope>NUCLEOTIDE SEQUENCE</scope>
    <source>
        <strain evidence="6">Cupriavidus oxalaticus LMG 2235</strain>
    </source>
</reference>
<keyword evidence="1" id="KW-0808">Transferase</keyword>
<evidence type="ECO:0000313" key="7">
    <source>
        <dbReference type="EMBL" id="SPC12550.1"/>
    </source>
</evidence>
<dbReference type="Pfam" id="PF04970">
    <property type="entry name" value="LRAT"/>
    <property type="match status" value="1"/>
</dbReference>
<evidence type="ECO:0000256" key="1">
    <source>
        <dbReference type="ARBA" id="ARBA00022679"/>
    </source>
</evidence>
<dbReference type="Proteomes" id="UP000256862">
    <property type="component" value="Chromosome CO2235"/>
</dbReference>
<organism evidence="6 8">
    <name type="scientific">Cupriavidus oxalaticus</name>
    <dbReference type="NCBI Taxonomy" id="96344"/>
    <lineage>
        <taxon>Bacteria</taxon>
        <taxon>Pseudomonadati</taxon>
        <taxon>Pseudomonadota</taxon>
        <taxon>Betaproteobacteria</taxon>
        <taxon>Burkholderiales</taxon>
        <taxon>Burkholderiaceae</taxon>
        <taxon>Cupriavidus</taxon>
    </lineage>
</organism>
<dbReference type="Gene3D" id="3.90.1720.10">
    <property type="entry name" value="endopeptidase domain like (from Nostoc punctiforme)"/>
    <property type="match status" value="1"/>
</dbReference>
<dbReference type="GO" id="GO:0070292">
    <property type="term" value="P:N-acylphosphatidylethanolamine metabolic process"/>
    <property type="evidence" value="ECO:0007669"/>
    <property type="project" value="TreeGrafter"/>
</dbReference>
<keyword evidence="3" id="KW-0443">Lipid metabolism</keyword>
<dbReference type="PANTHER" id="PTHR13943:SF77">
    <property type="entry name" value="LRAT DOMAIN-CONTAINING PROTEIN"/>
    <property type="match status" value="1"/>
</dbReference>
<dbReference type="PANTHER" id="PTHR13943">
    <property type="entry name" value="HRAS-LIKE SUPPRESSOR - RELATED"/>
    <property type="match status" value="1"/>
</dbReference>
<dbReference type="OrthoDB" id="9812095at2"/>
<evidence type="ECO:0000313" key="9">
    <source>
        <dbReference type="Proteomes" id="UP000623307"/>
    </source>
</evidence>
<evidence type="ECO:0000313" key="8">
    <source>
        <dbReference type="Proteomes" id="UP000256862"/>
    </source>
</evidence>
<dbReference type="RefSeq" id="WP_063238781.1">
    <property type="nucleotide sequence ID" value="NZ_CP069810.1"/>
</dbReference>
<dbReference type="GO" id="GO:0005737">
    <property type="term" value="C:cytoplasm"/>
    <property type="evidence" value="ECO:0007669"/>
    <property type="project" value="TreeGrafter"/>
</dbReference>
<evidence type="ECO:0000313" key="5">
    <source>
        <dbReference type="EMBL" id="QRQ95912.1"/>
    </source>
</evidence>
<accession>A0A375FNJ1</accession>
<dbReference type="InterPro" id="IPR051496">
    <property type="entry name" value="H-rev107_PLA/AT"/>
</dbReference>
<proteinExistence type="predicted"/>
<dbReference type="EMBL" id="OGUS01000064">
    <property type="protein sequence ID" value="SPC06468.1"/>
    <property type="molecule type" value="Genomic_DNA"/>
</dbReference>
<protein>
    <submittedName>
        <fullName evidence="5">Lecithin retinol acyltransferase family protein</fullName>
    </submittedName>
</protein>
<evidence type="ECO:0000259" key="4">
    <source>
        <dbReference type="PROSITE" id="PS51934"/>
    </source>
</evidence>
<evidence type="ECO:0000313" key="6">
    <source>
        <dbReference type="EMBL" id="SPC06468.1"/>
    </source>
</evidence>
<keyword evidence="2" id="KW-0378">Hydrolase</keyword>